<dbReference type="Proteomes" id="UP001271007">
    <property type="component" value="Unassembled WGS sequence"/>
</dbReference>
<name>A0AAJ0DBN6_9PEZI</name>
<proteinExistence type="predicted"/>
<evidence type="ECO:0000313" key="2">
    <source>
        <dbReference type="Proteomes" id="UP001271007"/>
    </source>
</evidence>
<gene>
    <name evidence="1" type="ORF">LTR09_011816</name>
</gene>
<keyword evidence="2" id="KW-1185">Reference proteome</keyword>
<dbReference type="EMBL" id="JAWDJX010000082">
    <property type="protein sequence ID" value="KAK3046733.1"/>
    <property type="molecule type" value="Genomic_DNA"/>
</dbReference>
<dbReference type="PANTHER" id="PTHR42085">
    <property type="entry name" value="F-BOX DOMAIN-CONTAINING PROTEIN"/>
    <property type="match status" value="1"/>
</dbReference>
<protein>
    <submittedName>
        <fullName evidence="1">Uncharacterized protein</fullName>
    </submittedName>
</protein>
<evidence type="ECO:0000313" key="1">
    <source>
        <dbReference type="EMBL" id="KAK3046733.1"/>
    </source>
</evidence>
<dbReference type="InterPro" id="IPR038883">
    <property type="entry name" value="AN11006-like"/>
</dbReference>
<organism evidence="1 2">
    <name type="scientific">Extremus antarcticus</name>
    <dbReference type="NCBI Taxonomy" id="702011"/>
    <lineage>
        <taxon>Eukaryota</taxon>
        <taxon>Fungi</taxon>
        <taxon>Dikarya</taxon>
        <taxon>Ascomycota</taxon>
        <taxon>Pezizomycotina</taxon>
        <taxon>Dothideomycetes</taxon>
        <taxon>Dothideomycetidae</taxon>
        <taxon>Mycosphaerellales</taxon>
        <taxon>Extremaceae</taxon>
        <taxon>Extremus</taxon>
    </lineage>
</organism>
<accession>A0AAJ0DBN6</accession>
<dbReference type="AlphaFoldDB" id="A0AAJ0DBN6"/>
<reference evidence="1" key="1">
    <citation type="submission" date="2023-04" db="EMBL/GenBank/DDBJ databases">
        <title>Black Yeasts Isolated from many extreme environments.</title>
        <authorList>
            <person name="Coleine C."/>
            <person name="Stajich J.E."/>
            <person name="Selbmann L."/>
        </authorList>
    </citation>
    <scope>NUCLEOTIDE SEQUENCE</scope>
    <source>
        <strain evidence="1">CCFEE 5312</strain>
    </source>
</reference>
<comment type="caution">
    <text evidence="1">The sequence shown here is derived from an EMBL/GenBank/DDBJ whole genome shotgun (WGS) entry which is preliminary data.</text>
</comment>
<dbReference type="PANTHER" id="PTHR42085:SF2">
    <property type="entry name" value="F-BOX DOMAIN-CONTAINING PROTEIN"/>
    <property type="match status" value="1"/>
</dbReference>
<sequence length="262" mass="30104">MLKSIRRNSKQFFEPRRKSIVSLITTPEVAHAAKDEPSPTKQRPLTFFDLPAEIRNEIYELIANETRIFVPAPAFKKSSKALPSAPPSLLLVSGQTRREFLPLLLEIAPIRCVIKDLDFSNLTRIISSLYSTELRALRHNPAFTILLQIEKCNRDTIASLRRWLVNRGEGLDRIAFQYGIVYTRHTQIIPTSSQVHRINVYIQRRALLSTHLEAMAQLFSNVGETERFELEPIMKIFEEEFGSVSSADPNRMTMYGLSSRRF</sequence>